<evidence type="ECO:0000256" key="1">
    <source>
        <dbReference type="SAM" id="Phobius"/>
    </source>
</evidence>
<feature type="domain" description="TadE-like" evidence="2">
    <location>
        <begin position="20"/>
        <end position="62"/>
    </location>
</feature>
<dbReference type="KEGG" id="cser:CCO03_06390"/>
<evidence type="ECO:0000259" key="2">
    <source>
        <dbReference type="Pfam" id="PF07811"/>
    </source>
</evidence>
<dbReference type="OrthoDB" id="8688629at2"/>
<proteinExistence type="predicted"/>
<evidence type="ECO:0000313" key="4">
    <source>
        <dbReference type="Proteomes" id="UP000196138"/>
    </source>
</evidence>
<dbReference type="EMBL" id="CP021455">
    <property type="protein sequence ID" value="ARU04350.1"/>
    <property type="molecule type" value="Genomic_DNA"/>
</dbReference>
<keyword evidence="4" id="KW-1185">Reference proteome</keyword>
<sequence>MIAPPRPPRHRTTRRQLQRGVYALEWAIIFPVFFALLYAIICYGLTFLVRESMQFAVEEGARAALRHPSTATLAGAPAPTWTHRSTEARQTAAQALGWLPAGLQPSASDITFTVCRLNDTACTPQTALDTTLVCDMNMPCVVLVSYQIDDYASNAIAPAIPGLGLILPATLDAHASILVDRRML</sequence>
<dbReference type="Proteomes" id="UP000196138">
    <property type="component" value="Chromosome"/>
</dbReference>
<keyword evidence="1" id="KW-0472">Membrane</keyword>
<dbReference type="InterPro" id="IPR012495">
    <property type="entry name" value="TadE-like_dom"/>
</dbReference>
<accession>A0A1Y0ELQ6</accession>
<evidence type="ECO:0000313" key="3">
    <source>
        <dbReference type="EMBL" id="ARU04350.1"/>
    </source>
</evidence>
<feature type="transmembrane region" description="Helical" evidence="1">
    <location>
        <begin position="21"/>
        <end position="49"/>
    </location>
</feature>
<keyword evidence="1" id="KW-1133">Transmembrane helix</keyword>
<organism evidence="3 4">
    <name type="scientific">Comamonas serinivorans</name>
    <dbReference type="NCBI Taxonomy" id="1082851"/>
    <lineage>
        <taxon>Bacteria</taxon>
        <taxon>Pseudomonadati</taxon>
        <taxon>Pseudomonadota</taxon>
        <taxon>Betaproteobacteria</taxon>
        <taxon>Burkholderiales</taxon>
        <taxon>Comamonadaceae</taxon>
        <taxon>Comamonas</taxon>
    </lineage>
</organism>
<dbReference type="AlphaFoldDB" id="A0A1Y0ELQ6"/>
<gene>
    <name evidence="3" type="ORF">CCO03_06390</name>
</gene>
<dbReference type="RefSeq" id="WP_087278747.1">
    <property type="nucleotide sequence ID" value="NZ_CP021455.1"/>
</dbReference>
<keyword evidence="1" id="KW-0812">Transmembrane</keyword>
<reference evidence="3 4" key="1">
    <citation type="submission" date="2017-05" db="EMBL/GenBank/DDBJ databases">
        <authorList>
            <person name="Song R."/>
            <person name="Chenine A.L."/>
            <person name="Ruprecht R.M."/>
        </authorList>
    </citation>
    <scope>NUCLEOTIDE SEQUENCE [LARGE SCALE GENOMIC DNA]</scope>
    <source>
        <strain evidence="3 4">DSM 26136</strain>
    </source>
</reference>
<protein>
    <recommendedName>
        <fullName evidence="2">TadE-like domain-containing protein</fullName>
    </recommendedName>
</protein>
<name>A0A1Y0ELQ6_9BURK</name>
<dbReference type="Pfam" id="PF07811">
    <property type="entry name" value="TadE"/>
    <property type="match status" value="1"/>
</dbReference>